<keyword evidence="5" id="KW-0049">Antioxidant</keyword>
<keyword evidence="6" id="KW-0560">Oxidoreductase</keyword>
<comment type="similarity">
    <text evidence="1">Belongs to the sulfiredoxin family.</text>
</comment>
<keyword evidence="4" id="KW-0067">ATP-binding</keyword>
<name>A0A0B7NP28_9FUNG</name>
<reference evidence="10 11" key="1">
    <citation type="submission" date="2014-09" db="EMBL/GenBank/DDBJ databases">
        <authorList>
            <person name="Ellenberger Sabrina"/>
        </authorList>
    </citation>
    <scope>NUCLEOTIDE SEQUENCE [LARGE SCALE GENOMIC DNA]</scope>
    <source>
        <strain evidence="10 11">CBS 412.66</strain>
    </source>
</reference>
<dbReference type="SMART" id="SM00470">
    <property type="entry name" value="ParB"/>
    <property type="match status" value="1"/>
</dbReference>
<keyword evidence="7" id="KW-1015">Disulfide bond</keyword>
<sequence length="127" mass="14494">MSNINSKNKVDNFSIHGNSIKEVRCVHIRVYNVPMSAINRPIPSQLDRSKVEKMKQVLEIPDREEELTPIDVHHVKHKGQDYYFAFGGCHRWAASKELGRETIRAKLIETPASVISTYMGASSPFRD</sequence>
<evidence type="ECO:0000313" key="11">
    <source>
        <dbReference type="Proteomes" id="UP000054107"/>
    </source>
</evidence>
<dbReference type="Proteomes" id="UP000054107">
    <property type="component" value="Unassembled WGS sequence"/>
</dbReference>
<evidence type="ECO:0000256" key="3">
    <source>
        <dbReference type="ARBA" id="ARBA00022741"/>
    </source>
</evidence>
<organism evidence="10 11">
    <name type="scientific">Parasitella parasitica</name>
    <dbReference type="NCBI Taxonomy" id="35722"/>
    <lineage>
        <taxon>Eukaryota</taxon>
        <taxon>Fungi</taxon>
        <taxon>Fungi incertae sedis</taxon>
        <taxon>Mucoromycota</taxon>
        <taxon>Mucoromycotina</taxon>
        <taxon>Mucoromycetes</taxon>
        <taxon>Mucorales</taxon>
        <taxon>Mucorineae</taxon>
        <taxon>Mucoraceae</taxon>
        <taxon>Parasitella</taxon>
    </lineage>
</organism>
<feature type="domain" description="ParB-like N-terminal" evidence="9">
    <location>
        <begin position="31"/>
        <end position="118"/>
    </location>
</feature>
<evidence type="ECO:0000256" key="6">
    <source>
        <dbReference type="ARBA" id="ARBA00023002"/>
    </source>
</evidence>
<evidence type="ECO:0000256" key="7">
    <source>
        <dbReference type="ARBA" id="ARBA00023157"/>
    </source>
</evidence>
<dbReference type="InterPro" id="IPR016692">
    <property type="entry name" value="Sulfiredoxin"/>
</dbReference>
<dbReference type="STRING" id="35722.A0A0B7NP28"/>
<evidence type="ECO:0000259" key="9">
    <source>
        <dbReference type="SMART" id="SM00470"/>
    </source>
</evidence>
<dbReference type="InterPro" id="IPR003115">
    <property type="entry name" value="ParB_N"/>
</dbReference>
<dbReference type="InterPro" id="IPR036086">
    <property type="entry name" value="ParB/Sulfiredoxin_sf"/>
</dbReference>
<dbReference type="Gene3D" id="3.90.1530.10">
    <property type="entry name" value="Conserved hypothetical protein from pyrococcus furiosus pfu- 392566-001, ParB domain"/>
    <property type="match status" value="1"/>
</dbReference>
<keyword evidence="11" id="KW-1185">Reference proteome</keyword>
<dbReference type="EMBL" id="LN733608">
    <property type="protein sequence ID" value="CEP17113.1"/>
    <property type="molecule type" value="Genomic_DNA"/>
</dbReference>
<evidence type="ECO:0000256" key="5">
    <source>
        <dbReference type="ARBA" id="ARBA00022862"/>
    </source>
</evidence>
<dbReference type="CDD" id="cd16395">
    <property type="entry name" value="Srx"/>
    <property type="match status" value="1"/>
</dbReference>
<evidence type="ECO:0000256" key="2">
    <source>
        <dbReference type="ARBA" id="ARBA00013055"/>
    </source>
</evidence>
<dbReference type="GO" id="GO:0005524">
    <property type="term" value="F:ATP binding"/>
    <property type="evidence" value="ECO:0007669"/>
    <property type="project" value="UniProtKB-KW"/>
</dbReference>
<dbReference type="GO" id="GO:0032542">
    <property type="term" value="F:sulfiredoxin activity"/>
    <property type="evidence" value="ECO:0007669"/>
    <property type="project" value="UniProtKB-EC"/>
</dbReference>
<dbReference type="OrthoDB" id="10023328at2759"/>
<protein>
    <recommendedName>
        <fullName evidence="2">sulfiredoxin</fullName>
        <ecNumber evidence="2">1.8.98.2</ecNumber>
    </recommendedName>
</protein>
<evidence type="ECO:0000256" key="8">
    <source>
        <dbReference type="ARBA" id="ARBA00047514"/>
    </source>
</evidence>
<evidence type="ECO:0000313" key="10">
    <source>
        <dbReference type="EMBL" id="CEP17113.1"/>
    </source>
</evidence>
<dbReference type="PANTHER" id="PTHR21348">
    <property type="match status" value="1"/>
</dbReference>
<keyword evidence="3" id="KW-0547">Nucleotide-binding</keyword>
<dbReference type="Pfam" id="PF02195">
    <property type="entry name" value="ParB_N"/>
    <property type="match status" value="1"/>
</dbReference>
<gene>
    <name evidence="10" type="primary">PARPA_11405.1 scaffold 44101</name>
</gene>
<dbReference type="GO" id="GO:0005737">
    <property type="term" value="C:cytoplasm"/>
    <property type="evidence" value="ECO:0007669"/>
    <property type="project" value="TreeGrafter"/>
</dbReference>
<dbReference type="GO" id="GO:0034599">
    <property type="term" value="P:cellular response to oxidative stress"/>
    <property type="evidence" value="ECO:0007669"/>
    <property type="project" value="TreeGrafter"/>
</dbReference>
<evidence type="ECO:0000256" key="1">
    <source>
        <dbReference type="ARBA" id="ARBA00009609"/>
    </source>
</evidence>
<dbReference type="EC" id="1.8.98.2" evidence="2"/>
<comment type="catalytic activity">
    <reaction evidence="8">
        <text>S-hydroxy-S-oxy-L-cysteinyl-[peroxiredoxin] + [protein]-dithiol + ATP = S-hydroxy-L-cysteinyl-[peroxiredoxin] + [protein]-disulfide + ADP + phosphate</text>
        <dbReference type="Rhea" id="RHEA:17545"/>
        <dbReference type="Rhea" id="RHEA-COMP:10593"/>
        <dbReference type="Rhea" id="RHEA-COMP:10594"/>
        <dbReference type="Rhea" id="RHEA-COMP:13681"/>
        <dbReference type="Rhea" id="RHEA-COMP:17976"/>
        <dbReference type="ChEBI" id="CHEBI:29950"/>
        <dbReference type="ChEBI" id="CHEBI:30616"/>
        <dbReference type="ChEBI" id="CHEBI:43474"/>
        <dbReference type="ChEBI" id="CHEBI:50058"/>
        <dbReference type="ChEBI" id="CHEBI:61973"/>
        <dbReference type="ChEBI" id="CHEBI:61974"/>
        <dbReference type="ChEBI" id="CHEBI:456216"/>
        <dbReference type="EC" id="1.8.98.2"/>
    </reaction>
</comment>
<proteinExistence type="inferred from homology"/>
<dbReference type="SUPFAM" id="SSF110849">
    <property type="entry name" value="ParB/Sulfiredoxin"/>
    <property type="match status" value="1"/>
</dbReference>
<dbReference type="PANTHER" id="PTHR21348:SF2">
    <property type="entry name" value="SULFIREDOXIN-1"/>
    <property type="match status" value="1"/>
</dbReference>
<evidence type="ECO:0000256" key="4">
    <source>
        <dbReference type="ARBA" id="ARBA00022840"/>
    </source>
</evidence>
<dbReference type="AlphaFoldDB" id="A0A0B7NP28"/>
<accession>A0A0B7NP28</accession>